<keyword evidence="6" id="KW-0029">Amino-acid transport</keyword>
<evidence type="ECO:0000256" key="1">
    <source>
        <dbReference type="ARBA" id="ARBA00004651"/>
    </source>
</evidence>
<keyword evidence="3 9" id="KW-0813">Transport</keyword>
<dbReference type="PANTHER" id="PTHR30614">
    <property type="entry name" value="MEMBRANE COMPONENT OF AMINO ACID ABC TRANSPORTER"/>
    <property type="match status" value="1"/>
</dbReference>
<evidence type="ECO:0000313" key="11">
    <source>
        <dbReference type="EMBL" id="GHO91821.1"/>
    </source>
</evidence>
<evidence type="ECO:0000256" key="5">
    <source>
        <dbReference type="ARBA" id="ARBA00022692"/>
    </source>
</evidence>
<feature type="domain" description="ABC transmembrane type-1" evidence="10">
    <location>
        <begin position="40"/>
        <end position="256"/>
    </location>
</feature>
<dbReference type="SUPFAM" id="SSF161098">
    <property type="entry name" value="MetI-like"/>
    <property type="match status" value="1"/>
</dbReference>
<feature type="transmembrane region" description="Helical" evidence="9">
    <location>
        <begin position="235"/>
        <end position="259"/>
    </location>
</feature>
<feature type="transmembrane region" description="Helical" evidence="9">
    <location>
        <begin position="134"/>
        <end position="153"/>
    </location>
</feature>
<keyword evidence="7 9" id="KW-1133">Transmembrane helix</keyword>
<keyword evidence="12" id="KW-1185">Reference proteome</keyword>
<evidence type="ECO:0000259" key="10">
    <source>
        <dbReference type="PROSITE" id="PS50928"/>
    </source>
</evidence>
<name>A0A8J3ILP7_9CHLR</name>
<gene>
    <name evidence="11" type="ORF">KSF_018690</name>
</gene>
<dbReference type="InterPro" id="IPR035906">
    <property type="entry name" value="MetI-like_sf"/>
</dbReference>
<evidence type="ECO:0000256" key="2">
    <source>
        <dbReference type="ARBA" id="ARBA00010072"/>
    </source>
</evidence>
<dbReference type="InterPro" id="IPR000515">
    <property type="entry name" value="MetI-like"/>
</dbReference>
<evidence type="ECO:0000256" key="9">
    <source>
        <dbReference type="RuleBase" id="RU363032"/>
    </source>
</evidence>
<keyword evidence="8 9" id="KW-0472">Membrane</keyword>
<feature type="transmembrane region" description="Helical" evidence="9">
    <location>
        <begin position="5"/>
        <end position="23"/>
    </location>
</feature>
<dbReference type="Gene3D" id="1.10.3720.10">
    <property type="entry name" value="MetI-like"/>
    <property type="match status" value="1"/>
</dbReference>
<comment type="subcellular location">
    <subcellularLocation>
        <location evidence="1 9">Cell membrane</location>
        <topology evidence="1 9">Multi-pass membrane protein</topology>
    </subcellularLocation>
</comment>
<reference evidence="11" key="1">
    <citation type="submission" date="2020-10" db="EMBL/GenBank/DDBJ databases">
        <title>Taxonomic study of unclassified bacteria belonging to the class Ktedonobacteria.</title>
        <authorList>
            <person name="Yabe S."/>
            <person name="Wang C.M."/>
            <person name="Zheng Y."/>
            <person name="Sakai Y."/>
            <person name="Cavaletti L."/>
            <person name="Monciardini P."/>
            <person name="Donadio S."/>
        </authorList>
    </citation>
    <scope>NUCLEOTIDE SEQUENCE</scope>
    <source>
        <strain evidence="11">ID150040</strain>
    </source>
</reference>
<evidence type="ECO:0000256" key="8">
    <source>
        <dbReference type="ARBA" id="ARBA00023136"/>
    </source>
</evidence>
<proteinExistence type="inferred from homology"/>
<comment type="similarity">
    <text evidence="2">Belongs to the binding-protein-dependent transport system permease family. HisMQ subfamily.</text>
</comment>
<dbReference type="GO" id="GO:0006865">
    <property type="term" value="P:amino acid transport"/>
    <property type="evidence" value="ECO:0007669"/>
    <property type="project" value="UniProtKB-KW"/>
</dbReference>
<dbReference type="InterPro" id="IPR043429">
    <property type="entry name" value="ArtM/GltK/GlnP/TcyL/YhdX-like"/>
</dbReference>
<dbReference type="NCBIfam" id="TIGR01726">
    <property type="entry name" value="HEQRo_perm_3TM"/>
    <property type="match status" value="1"/>
</dbReference>
<feature type="transmembrane region" description="Helical" evidence="9">
    <location>
        <begin position="74"/>
        <end position="97"/>
    </location>
</feature>
<dbReference type="PROSITE" id="PS50928">
    <property type="entry name" value="ABC_TM1"/>
    <property type="match status" value="1"/>
</dbReference>
<dbReference type="AlphaFoldDB" id="A0A8J3ILP7"/>
<dbReference type="GO" id="GO:0043190">
    <property type="term" value="C:ATP-binding cassette (ABC) transporter complex"/>
    <property type="evidence" value="ECO:0007669"/>
    <property type="project" value="InterPro"/>
</dbReference>
<evidence type="ECO:0000313" key="12">
    <source>
        <dbReference type="Proteomes" id="UP000597444"/>
    </source>
</evidence>
<organism evidence="11 12">
    <name type="scientific">Reticulibacter mediterranei</name>
    <dbReference type="NCBI Taxonomy" id="2778369"/>
    <lineage>
        <taxon>Bacteria</taxon>
        <taxon>Bacillati</taxon>
        <taxon>Chloroflexota</taxon>
        <taxon>Ktedonobacteria</taxon>
        <taxon>Ktedonobacterales</taxon>
        <taxon>Reticulibacteraceae</taxon>
        <taxon>Reticulibacter</taxon>
    </lineage>
</organism>
<dbReference type="GO" id="GO:0022857">
    <property type="term" value="F:transmembrane transporter activity"/>
    <property type="evidence" value="ECO:0007669"/>
    <property type="project" value="InterPro"/>
</dbReference>
<dbReference type="CDD" id="cd06261">
    <property type="entry name" value="TM_PBP2"/>
    <property type="match status" value="1"/>
</dbReference>
<protein>
    <recommendedName>
        <fullName evidence="10">ABC transmembrane type-1 domain-containing protein</fullName>
    </recommendedName>
</protein>
<keyword evidence="5 9" id="KW-0812">Transmembrane</keyword>
<accession>A0A8J3ILP7</accession>
<evidence type="ECO:0000256" key="6">
    <source>
        <dbReference type="ARBA" id="ARBA00022970"/>
    </source>
</evidence>
<sequence>MGLDYLFYFLVAVIIVGIFYYFYSYNHLLLLYLPVFLQGTLVTLVISIISAIFAIVFGFIGAMGRLSRFPVLRWLATGYVEVIRGTPVLVQLLLWYYGVGFVLSNMGFDPYSSAFQFMTALQNNSLVPDAFNGYFYGIIGLSFNYGAYLTEVFRSGIESVDKGQTEAALSLGLHTRQIMRHIVLPQAIRITVPPFTNNFITLIQDSALLSVLAVIELEHETYALALPQIDANNKLFVFIFGALFYLILCYPLSLLARYFESRFAVAY</sequence>
<evidence type="ECO:0000256" key="7">
    <source>
        <dbReference type="ARBA" id="ARBA00022989"/>
    </source>
</evidence>
<dbReference type="EMBL" id="BNJK01000001">
    <property type="protein sequence ID" value="GHO91821.1"/>
    <property type="molecule type" value="Genomic_DNA"/>
</dbReference>
<dbReference type="PANTHER" id="PTHR30614:SF20">
    <property type="entry name" value="GLUTAMINE TRANSPORT SYSTEM PERMEASE PROTEIN GLNP"/>
    <property type="match status" value="1"/>
</dbReference>
<keyword evidence="4" id="KW-1003">Cell membrane</keyword>
<dbReference type="Proteomes" id="UP000597444">
    <property type="component" value="Unassembled WGS sequence"/>
</dbReference>
<dbReference type="InterPro" id="IPR010065">
    <property type="entry name" value="AA_ABC_transptr_permease_3TM"/>
</dbReference>
<evidence type="ECO:0000256" key="4">
    <source>
        <dbReference type="ARBA" id="ARBA00022475"/>
    </source>
</evidence>
<evidence type="ECO:0000256" key="3">
    <source>
        <dbReference type="ARBA" id="ARBA00022448"/>
    </source>
</evidence>
<dbReference type="Pfam" id="PF00528">
    <property type="entry name" value="BPD_transp_1"/>
    <property type="match status" value="1"/>
</dbReference>
<comment type="caution">
    <text evidence="11">The sequence shown here is derived from an EMBL/GenBank/DDBJ whole genome shotgun (WGS) entry which is preliminary data.</text>
</comment>
<feature type="transmembrane region" description="Helical" evidence="9">
    <location>
        <begin position="35"/>
        <end position="62"/>
    </location>
</feature>